<dbReference type="Pfam" id="PF00672">
    <property type="entry name" value="HAMP"/>
    <property type="match status" value="1"/>
</dbReference>
<evidence type="ECO:0000256" key="10">
    <source>
        <dbReference type="ARBA" id="ARBA00022840"/>
    </source>
</evidence>
<dbReference type="Pfam" id="PF02518">
    <property type="entry name" value="HATPase_c"/>
    <property type="match status" value="1"/>
</dbReference>
<reference evidence="18 20" key="2">
    <citation type="submission" date="2018-03" db="EMBL/GenBank/DDBJ databases">
        <title>Genotypic and phenotypic analysis of antagonistic Bacillus spp. isolated from rhizosphere soil of plants in Tibet.</title>
        <authorList>
            <person name="Borriss R."/>
            <person name="Lasch P."/>
            <person name="Wu L."/>
            <person name="Wu H."/>
            <person name="Gao X."/>
        </authorList>
    </citation>
    <scope>NUCLEOTIDE SEQUENCE [LARGE SCALE GENOMIC DNA]</scope>
    <source>
        <strain evidence="18 20">NMSW16</strain>
    </source>
</reference>
<keyword evidence="13 14" id="KW-0472">Membrane</keyword>
<sequence>MRKGIVLKLFALTTALCMLILATIFIGQTIFFKQYYANRKVEDIKVNLNSFEKNYLNYAGSAEGIQKLEQDFLRENNTWITTLDQNGNLKHADDFYFEVTIDRRQQKSFGQQIFKIPLYNLVNIEEIDNKLSDPFLGQEIYFSGVKKGDSFIPFSFALGKQNLNGSNKPLEKAFQEKMKLDEEKKRADQEQLVKEKKPAVQEEPAQELDTYIRGRVTKVQFPDVKGLVNPIYKNSLFLDSIKEFQTDVLLKESNQIEYSTKTMDYEKNDIKYKLLIKPMKEKDGSITYIYAMASLQPVDEAVQMVQDYYIYIIAFVVVLIFLASFYYSKQIAKPLLKINDTTKKIAHLDFTEKIPITSKDEIGDLSKNINALSNKLHSHIGQLEQDIEKERKLENTRKEFISGVSHELKTPLSIMKSCISILKDGVAEHKKEYYFQAMEREVDKMDTLILDMLELAKFESGTYKMKKDVFYIDTVIEDICEHLSVDIEKKELHVHKNICSFEVVANQNRIEQVIVNFITNAIRYTPNKEDIIISTIDEKDRIKVCIENKGTHIEEEQLDKIWDRFYRVDAARQRSQGGTGLGLAISKNILELHDAEYGVKNTEDGVLFYFYLPKKA</sequence>
<accession>A0A2A7DXA6</accession>
<evidence type="ECO:0000313" key="17">
    <source>
        <dbReference type="EMBL" id="PHD63561.1"/>
    </source>
</evidence>
<evidence type="ECO:0000259" key="15">
    <source>
        <dbReference type="PROSITE" id="PS50109"/>
    </source>
</evidence>
<dbReference type="EMBL" id="NUSP01000001">
    <property type="protein sequence ID" value="PHD63561.1"/>
    <property type="molecule type" value="Genomic_DNA"/>
</dbReference>
<dbReference type="GO" id="GO:0005886">
    <property type="term" value="C:plasma membrane"/>
    <property type="evidence" value="ECO:0007669"/>
    <property type="project" value="UniProtKB-SubCell"/>
</dbReference>
<dbReference type="PANTHER" id="PTHR42878">
    <property type="entry name" value="TWO-COMPONENT HISTIDINE KINASE"/>
    <property type="match status" value="1"/>
</dbReference>
<proteinExistence type="predicted"/>
<dbReference type="CDD" id="cd00082">
    <property type="entry name" value="HisKA"/>
    <property type="match status" value="1"/>
</dbReference>
<dbReference type="SMART" id="SM00388">
    <property type="entry name" value="HisKA"/>
    <property type="match status" value="1"/>
</dbReference>
<evidence type="ECO:0000313" key="18">
    <source>
        <dbReference type="EMBL" id="PRT40741.1"/>
    </source>
</evidence>
<dbReference type="SMART" id="SM00304">
    <property type="entry name" value="HAMP"/>
    <property type="match status" value="1"/>
</dbReference>
<dbReference type="InterPro" id="IPR003661">
    <property type="entry name" value="HisK_dim/P_dom"/>
</dbReference>
<comment type="caution">
    <text evidence="17">The sequence shown here is derived from an EMBL/GenBank/DDBJ whole genome shotgun (WGS) entry which is preliminary data.</text>
</comment>
<evidence type="ECO:0000256" key="14">
    <source>
        <dbReference type="SAM" id="Phobius"/>
    </source>
</evidence>
<keyword evidence="11 14" id="KW-1133">Transmembrane helix</keyword>
<evidence type="ECO:0000256" key="3">
    <source>
        <dbReference type="ARBA" id="ARBA00012438"/>
    </source>
</evidence>
<reference evidence="17 19" key="1">
    <citation type="submission" date="2017-09" db="EMBL/GenBank/DDBJ databases">
        <title>Large-scale bioinformatics analysis of Bacillus genomes uncovers conserved roles of natural products in bacterial physiology.</title>
        <authorList>
            <consortium name="Agbiome Team Llc"/>
            <person name="Bleich R.M."/>
            <person name="Grubbs K.J."/>
            <person name="Santa Maria K.C."/>
            <person name="Allen S.E."/>
            <person name="Farag S."/>
            <person name="Shank E.A."/>
            <person name="Bowers A."/>
        </authorList>
    </citation>
    <scope>NUCLEOTIDE SEQUENCE [LARGE SCALE GENOMIC DNA]</scope>
    <source>
        <strain evidence="17 19">AFS044295</strain>
    </source>
</reference>
<evidence type="ECO:0000256" key="1">
    <source>
        <dbReference type="ARBA" id="ARBA00000085"/>
    </source>
</evidence>
<keyword evidence="6" id="KW-0808">Transferase</keyword>
<evidence type="ECO:0000256" key="4">
    <source>
        <dbReference type="ARBA" id="ARBA00022475"/>
    </source>
</evidence>
<dbReference type="Gene3D" id="6.10.340.10">
    <property type="match status" value="1"/>
</dbReference>
<evidence type="ECO:0000256" key="12">
    <source>
        <dbReference type="ARBA" id="ARBA00023012"/>
    </source>
</evidence>
<comment type="subcellular location">
    <subcellularLocation>
        <location evidence="2">Cell membrane</location>
        <topology evidence="2">Multi-pass membrane protein</topology>
    </subcellularLocation>
</comment>
<keyword evidence="9 17" id="KW-0418">Kinase</keyword>
<evidence type="ECO:0000256" key="7">
    <source>
        <dbReference type="ARBA" id="ARBA00022692"/>
    </source>
</evidence>
<evidence type="ECO:0000256" key="5">
    <source>
        <dbReference type="ARBA" id="ARBA00022553"/>
    </source>
</evidence>
<dbReference type="PANTHER" id="PTHR42878:SF3">
    <property type="entry name" value="HISTIDINE PROTEIN KINASE SAES"/>
    <property type="match status" value="1"/>
</dbReference>
<feature type="transmembrane region" description="Helical" evidence="14">
    <location>
        <begin position="308"/>
        <end position="327"/>
    </location>
</feature>
<keyword evidence="4" id="KW-1003">Cell membrane</keyword>
<dbReference type="GO" id="GO:0030295">
    <property type="term" value="F:protein kinase activator activity"/>
    <property type="evidence" value="ECO:0007669"/>
    <property type="project" value="TreeGrafter"/>
</dbReference>
<keyword evidence="10" id="KW-0067">ATP-binding</keyword>
<evidence type="ECO:0000313" key="20">
    <source>
        <dbReference type="Proteomes" id="UP000239236"/>
    </source>
</evidence>
<evidence type="ECO:0000313" key="19">
    <source>
        <dbReference type="Proteomes" id="UP000223364"/>
    </source>
</evidence>
<dbReference type="RefSeq" id="WP_060486643.1">
    <property type="nucleotide sequence ID" value="NZ_LJXA01000015.1"/>
</dbReference>
<dbReference type="PROSITE" id="PS50885">
    <property type="entry name" value="HAMP"/>
    <property type="match status" value="1"/>
</dbReference>
<dbReference type="FunFam" id="1.10.287.130:FF:000001">
    <property type="entry name" value="Two-component sensor histidine kinase"/>
    <property type="match status" value="1"/>
</dbReference>
<dbReference type="CDD" id="cd06225">
    <property type="entry name" value="HAMP"/>
    <property type="match status" value="1"/>
</dbReference>
<evidence type="ECO:0000256" key="13">
    <source>
        <dbReference type="ARBA" id="ARBA00023136"/>
    </source>
</evidence>
<gene>
    <name evidence="18" type="ORF">C6357_06675</name>
    <name evidence="17" type="ORF">COF57_00350</name>
</gene>
<name>A0A2A7DXA6_9BACI</name>
<dbReference type="GO" id="GO:0000155">
    <property type="term" value="F:phosphorelay sensor kinase activity"/>
    <property type="evidence" value="ECO:0007669"/>
    <property type="project" value="InterPro"/>
</dbReference>
<dbReference type="PRINTS" id="PR00344">
    <property type="entry name" value="BCTRLSENSOR"/>
</dbReference>
<dbReference type="SMART" id="SM00387">
    <property type="entry name" value="HATPase_c"/>
    <property type="match status" value="1"/>
</dbReference>
<evidence type="ECO:0000256" key="2">
    <source>
        <dbReference type="ARBA" id="ARBA00004651"/>
    </source>
</evidence>
<feature type="domain" description="Histidine kinase" evidence="15">
    <location>
        <begin position="403"/>
        <end position="616"/>
    </location>
</feature>
<organism evidence="17 19">
    <name type="scientific">Bacillus wiedmannii</name>
    <dbReference type="NCBI Taxonomy" id="1890302"/>
    <lineage>
        <taxon>Bacteria</taxon>
        <taxon>Bacillati</taxon>
        <taxon>Bacillota</taxon>
        <taxon>Bacilli</taxon>
        <taxon>Bacillales</taxon>
        <taxon>Bacillaceae</taxon>
        <taxon>Bacillus</taxon>
        <taxon>Bacillus cereus group</taxon>
    </lineage>
</organism>
<dbReference type="PROSITE" id="PS50109">
    <property type="entry name" value="HIS_KIN"/>
    <property type="match status" value="1"/>
</dbReference>
<dbReference type="AlphaFoldDB" id="A0A2A7DXA6"/>
<keyword evidence="12" id="KW-0902">Two-component regulatory system</keyword>
<dbReference type="Pfam" id="PF00512">
    <property type="entry name" value="HisKA"/>
    <property type="match status" value="1"/>
</dbReference>
<dbReference type="InterPro" id="IPR003660">
    <property type="entry name" value="HAMP_dom"/>
</dbReference>
<protein>
    <recommendedName>
        <fullName evidence="3">histidine kinase</fullName>
        <ecNumber evidence="3">2.7.13.3</ecNumber>
    </recommendedName>
</protein>
<dbReference type="InterPro" id="IPR004358">
    <property type="entry name" value="Sig_transdc_His_kin-like_C"/>
</dbReference>
<dbReference type="Gene3D" id="1.10.287.130">
    <property type="match status" value="1"/>
</dbReference>
<dbReference type="GO" id="GO:0007234">
    <property type="term" value="P:osmosensory signaling via phosphorelay pathway"/>
    <property type="evidence" value="ECO:0007669"/>
    <property type="project" value="TreeGrafter"/>
</dbReference>
<evidence type="ECO:0000259" key="16">
    <source>
        <dbReference type="PROSITE" id="PS50885"/>
    </source>
</evidence>
<keyword evidence="5" id="KW-0597">Phosphoprotein</keyword>
<comment type="catalytic activity">
    <reaction evidence="1">
        <text>ATP + protein L-histidine = ADP + protein N-phospho-L-histidine.</text>
        <dbReference type="EC" id="2.7.13.3"/>
    </reaction>
</comment>
<dbReference type="InterPro" id="IPR050351">
    <property type="entry name" value="BphY/WalK/GraS-like"/>
</dbReference>
<dbReference type="GO" id="GO:0000156">
    <property type="term" value="F:phosphorelay response regulator activity"/>
    <property type="evidence" value="ECO:0007669"/>
    <property type="project" value="TreeGrafter"/>
</dbReference>
<evidence type="ECO:0000256" key="8">
    <source>
        <dbReference type="ARBA" id="ARBA00022741"/>
    </source>
</evidence>
<dbReference type="EC" id="2.7.13.3" evidence="3"/>
<dbReference type="InterPro" id="IPR036890">
    <property type="entry name" value="HATPase_C_sf"/>
</dbReference>
<dbReference type="GO" id="GO:0005524">
    <property type="term" value="F:ATP binding"/>
    <property type="evidence" value="ECO:0007669"/>
    <property type="project" value="UniProtKB-KW"/>
</dbReference>
<dbReference type="Proteomes" id="UP000239236">
    <property type="component" value="Unassembled WGS sequence"/>
</dbReference>
<dbReference type="InterPro" id="IPR005467">
    <property type="entry name" value="His_kinase_dom"/>
</dbReference>
<dbReference type="Gene3D" id="3.30.565.10">
    <property type="entry name" value="Histidine kinase-like ATPase, C-terminal domain"/>
    <property type="match status" value="1"/>
</dbReference>
<keyword evidence="20" id="KW-1185">Reference proteome</keyword>
<dbReference type="SUPFAM" id="SSF158472">
    <property type="entry name" value="HAMP domain-like"/>
    <property type="match status" value="1"/>
</dbReference>
<dbReference type="FunFam" id="3.30.565.10:FF:000118">
    <property type="entry name" value="Two-component sensor histidine kinase"/>
    <property type="match status" value="1"/>
</dbReference>
<evidence type="ECO:0000256" key="9">
    <source>
        <dbReference type="ARBA" id="ARBA00022777"/>
    </source>
</evidence>
<feature type="domain" description="HAMP" evidence="16">
    <location>
        <begin position="329"/>
        <end position="381"/>
    </location>
</feature>
<dbReference type="Proteomes" id="UP000223364">
    <property type="component" value="Unassembled WGS sequence"/>
</dbReference>
<evidence type="ECO:0000256" key="11">
    <source>
        <dbReference type="ARBA" id="ARBA00022989"/>
    </source>
</evidence>
<dbReference type="InterPro" id="IPR003594">
    <property type="entry name" value="HATPase_dom"/>
</dbReference>
<dbReference type="SUPFAM" id="SSF55874">
    <property type="entry name" value="ATPase domain of HSP90 chaperone/DNA topoisomerase II/histidine kinase"/>
    <property type="match status" value="1"/>
</dbReference>
<dbReference type="SUPFAM" id="SSF47384">
    <property type="entry name" value="Homodimeric domain of signal transducing histidine kinase"/>
    <property type="match status" value="1"/>
</dbReference>
<keyword evidence="7 14" id="KW-0812">Transmembrane</keyword>
<keyword evidence="8" id="KW-0547">Nucleotide-binding</keyword>
<dbReference type="InterPro" id="IPR036097">
    <property type="entry name" value="HisK_dim/P_sf"/>
</dbReference>
<dbReference type="EMBL" id="PVRR01000002">
    <property type="protein sequence ID" value="PRT40741.1"/>
    <property type="molecule type" value="Genomic_DNA"/>
</dbReference>
<evidence type="ECO:0000256" key="6">
    <source>
        <dbReference type="ARBA" id="ARBA00022679"/>
    </source>
</evidence>